<dbReference type="InterPro" id="IPR025665">
    <property type="entry name" value="Beta-barrel_OMP_2"/>
</dbReference>
<dbReference type="OrthoDB" id="1466895at2"/>
<accession>A0A3E1EZI8</accession>
<evidence type="ECO:0000313" key="3">
    <source>
        <dbReference type="Proteomes" id="UP000257127"/>
    </source>
</evidence>
<sequence>MKYLITLLFLTSYLYGGTQIITNNEETKKKESTDLDVTSNNKSGTEIYFGASPSYTFRTLEINEGVFAKPIGERANETAEWETGFNAGVRTKLNQHMKFEIGAGYAANAESYNFSENDSLYKYTNTYRHISFPIRLAYTFGDEISFYGGVGVMPKAFISMKKETTTLDINNNEKTVTTNETDKFNYFLVDAVATLGTQIKFSEHYGIFAMLEGRRQLNSSYDTQSPYIRKAYALGFNFGIEIYF</sequence>
<keyword evidence="3" id="KW-1185">Reference proteome</keyword>
<organism evidence="2 3">
    <name type="scientific">Brumimicrobium aurantiacum</name>
    <dbReference type="NCBI Taxonomy" id="1737063"/>
    <lineage>
        <taxon>Bacteria</taxon>
        <taxon>Pseudomonadati</taxon>
        <taxon>Bacteroidota</taxon>
        <taxon>Flavobacteriia</taxon>
        <taxon>Flavobacteriales</taxon>
        <taxon>Crocinitomicaceae</taxon>
        <taxon>Brumimicrobium</taxon>
    </lineage>
</organism>
<evidence type="ECO:0000313" key="2">
    <source>
        <dbReference type="EMBL" id="RFC54980.1"/>
    </source>
</evidence>
<dbReference type="RefSeq" id="WP_116879959.1">
    <property type="nucleotide sequence ID" value="NZ_QURB01000002.1"/>
</dbReference>
<dbReference type="InterPro" id="IPR011250">
    <property type="entry name" value="OMP/PagP_B-barrel"/>
</dbReference>
<comment type="caution">
    <text evidence="2">The sequence shown here is derived from an EMBL/GenBank/DDBJ whole genome shotgun (WGS) entry which is preliminary data.</text>
</comment>
<dbReference type="AlphaFoldDB" id="A0A3E1EZI8"/>
<dbReference type="SUPFAM" id="SSF56925">
    <property type="entry name" value="OMPA-like"/>
    <property type="match status" value="1"/>
</dbReference>
<dbReference type="Pfam" id="PF13568">
    <property type="entry name" value="OMP_b-brl_2"/>
    <property type="match status" value="1"/>
</dbReference>
<proteinExistence type="predicted"/>
<feature type="domain" description="Outer membrane protein beta-barrel" evidence="1">
    <location>
        <begin position="73"/>
        <end position="189"/>
    </location>
</feature>
<dbReference type="Proteomes" id="UP000257127">
    <property type="component" value="Unassembled WGS sequence"/>
</dbReference>
<reference evidence="2 3" key="1">
    <citation type="submission" date="2018-08" db="EMBL/GenBank/DDBJ databases">
        <title>The draft genome squence of Brumimicrobium sp. N62.</title>
        <authorList>
            <person name="Du Z.-J."/>
            <person name="Luo H.-R."/>
        </authorList>
    </citation>
    <scope>NUCLEOTIDE SEQUENCE [LARGE SCALE GENOMIC DNA]</scope>
    <source>
        <strain evidence="2 3">N62</strain>
    </source>
</reference>
<gene>
    <name evidence="2" type="ORF">DXU93_03930</name>
</gene>
<protein>
    <recommendedName>
        <fullName evidence="1">Outer membrane protein beta-barrel domain-containing protein</fullName>
    </recommendedName>
</protein>
<name>A0A3E1EZI8_9FLAO</name>
<evidence type="ECO:0000259" key="1">
    <source>
        <dbReference type="Pfam" id="PF13568"/>
    </source>
</evidence>
<dbReference type="EMBL" id="QURB01000002">
    <property type="protein sequence ID" value="RFC54980.1"/>
    <property type="molecule type" value="Genomic_DNA"/>
</dbReference>